<dbReference type="GO" id="GO:0016740">
    <property type="term" value="F:transferase activity"/>
    <property type="evidence" value="ECO:0007669"/>
    <property type="project" value="UniProtKB-KW"/>
</dbReference>
<evidence type="ECO:0000256" key="1">
    <source>
        <dbReference type="ARBA" id="ARBA00005593"/>
    </source>
</evidence>
<dbReference type="GO" id="GO:0005634">
    <property type="term" value="C:nucleus"/>
    <property type="evidence" value="ECO:0007669"/>
    <property type="project" value="TreeGrafter"/>
</dbReference>
<dbReference type="OrthoDB" id="1923006at2759"/>
<dbReference type="HOGENOM" id="CLU_021695_3_1_1"/>
<dbReference type="AlphaFoldDB" id="S9VTM4"/>
<dbReference type="Pfam" id="PF00996">
    <property type="entry name" value="GDI"/>
    <property type="match status" value="1"/>
</dbReference>
<proteinExistence type="inferred from homology"/>
<dbReference type="Proteomes" id="UP000015464">
    <property type="component" value="Unassembled WGS sequence"/>
</dbReference>
<dbReference type="PRINTS" id="PR00891">
    <property type="entry name" value="RABGDIREP"/>
</dbReference>
<dbReference type="GO" id="GO:0005092">
    <property type="term" value="F:GDP-dissociation inhibitor activity"/>
    <property type="evidence" value="ECO:0007669"/>
    <property type="project" value="UniProtKB-UniRule"/>
</dbReference>
<evidence type="ECO:0000256" key="2">
    <source>
        <dbReference type="PIRNR" id="PIRNR037514"/>
    </source>
</evidence>
<accession>S9VTM4</accession>
<dbReference type="PIRSF" id="PIRSF037514">
    <property type="entry name" value="Rab_ger_ger_transf_A_fun"/>
    <property type="match status" value="1"/>
</dbReference>
<dbReference type="EMBL" id="KE546995">
    <property type="protein sequence ID" value="EPY49504.1"/>
    <property type="molecule type" value="Genomic_DNA"/>
</dbReference>
<dbReference type="GO" id="GO:0016192">
    <property type="term" value="P:vesicle-mediated transport"/>
    <property type="evidence" value="ECO:0007669"/>
    <property type="project" value="TreeGrafter"/>
</dbReference>
<dbReference type="GO" id="GO:0007264">
    <property type="term" value="P:small GTPase-mediated signal transduction"/>
    <property type="evidence" value="ECO:0007669"/>
    <property type="project" value="UniProtKB-UniRule"/>
</dbReference>
<dbReference type="RefSeq" id="XP_013025531.1">
    <property type="nucleotide sequence ID" value="XM_013170077.1"/>
</dbReference>
<dbReference type="GeneID" id="25035718"/>
<dbReference type="FunFam" id="1.10.405.10:FF:000003">
    <property type="entry name" value="Rab proteins geranylgeranyltransferase component A"/>
    <property type="match status" value="1"/>
</dbReference>
<dbReference type="InterPro" id="IPR018203">
    <property type="entry name" value="GDP_dissociation_inhibitor"/>
</dbReference>
<dbReference type="GO" id="GO:0005829">
    <property type="term" value="C:cytosol"/>
    <property type="evidence" value="ECO:0007669"/>
    <property type="project" value="TreeGrafter"/>
</dbReference>
<dbReference type="PANTHER" id="PTHR11787:SF4">
    <property type="entry name" value="CHM, RAB ESCORT PROTEIN 1"/>
    <property type="match status" value="1"/>
</dbReference>
<keyword evidence="4" id="KW-1185">Reference proteome</keyword>
<dbReference type="InterPro" id="IPR036188">
    <property type="entry name" value="FAD/NAD-bd_sf"/>
</dbReference>
<dbReference type="STRING" id="653667.S9VTM4"/>
<gene>
    <name evidence="3" type="ORF">SPOG_01389</name>
</gene>
<dbReference type="InterPro" id="IPR017230">
    <property type="entry name" value="Mrs6"/>
</dbReference>
<dbReference type="SUPFAM" id="SSF51905">
    <property type="entry name" value="FAD/NAD(P)-binding domain"/>
    <property type="match status" value="1"/>
</dbReference>
<dbReference type="OMA" id="HQYLEFQ"/>
<evidence type="ECO:0000313" key="4">
    <source>
        <dbReference type="Proteomes" id="UP000015464"/>
    </source>
</evidence>
<dbReference type="Gene3D" id="3.30.519.10">
    <property type="entry name" value="Guanine Nucleotide Dissociation Inhibitor, domain 2"/>
    <property type="match status" value="1"/>
</dbReference>
<dbReference type="PANTHER" id="PTHR11787">
    <property type="entry name" value="RAB GDP-DISSOCIATION INHIBITOR"/>
    <property type="match status" value="1"/>
</dbReference>
<dbReference type="eggNOG" id="KOG1439">
    <property type="taxonomic scope" value="Eukaryota"/>
</dbReference>
<name>S9VTM4_SCHCR</name>
<dbReference type="GO" id="GO:0005968">
    <property type="term" value="C:Rab-protein geranylgeranyltransferase complex"/>
    <property type="evidence" value="ECO:0007669"/>
    <property type="project" value="TreeGrafter"/>
</dbReference>
<dbReference type="Gene3D" id="1.10.405.10">
    <property type="entry name" value="Guanine Nucleotide Dissociation Inhibitor, domain 1"/>
    <property type="match status" value="1"/>
</dbReference>
<organism evidence="3 4">
    <name type="scientific">Schizosaccharomyces cryophilus (strain OY26 / ATCC MYA-4695 / CBS 11777 / NBRC 106824 / NRRL Y48691)</name>
    <name type="common">Fission yeast</name>
    <dbReference type="NCBI Taxonomy" id="653667"/>
    <lineage>
        <taxon>Eukaryota</taxon>
        <taxon>Fungi</taxon>
        <taxon>Dikarya</taxon>
        <taxon>Ascomycota</taxon>
        <taxon>Taphrinomycotina</taxon>
        <taxon>Schizosaccharomycetes</taxon>
        <taxon>Schizosaccharomycetales</taxon>
        <taxon>Schizosaccharomycetaceae</taxon>
        <taxon>Schizosaccharomyces</taxon>
    </lineage>
</organism>
<evidence type="ECO:0000313" key="3">
    <source>
        <dbReference type="EMBL" id="EPY49504.1"/>
    </source>
</evidence>
<dbReference type="Gene3D" id="3.50.50.60">
    <property type="entry name" value="FAD/NAD(P)-binding domain"/>
    <property type="match status" value="1"/>
</dbReference>
<comment type="similarity">
    <text evidence="1 2">Belongs to the Rab GDI family.</text>
</comment>
<dbReference type="PRINTS" id="PR00894">
    <property type="entry name" value="YEASTMRS6P"/>
</dbReference>
<sequence>MQDSNSFDVILLGTNLVNSILSSACSWANLKVLHIDENPFYGEVDGSFSLRDIINISENGNLEVGNLRIKRSGDDALALQDVNIEVLEKGLLPSFKGFTIELISKEMYAGGSLVELLSKTKIYKYLLLKPQRSFRLYTSDQVWTKVPESRADIFNDKTLPLTHKRMIMRFMKFVSSVDDNQNQEKLKEWLSKPFQDFLKKNFELPRTIQEGIVYGLCQSLDSNISTQHALEKIKKYYQSFGTYGEYSYLLAMYGTGSELCQGFCRSSAVMGSTFMLAQKINKVEATSVELGEGERVWANNVITSRPMKSASKSGINIRQRCIIVRGKCPGLFHQNLFLLSEASQIHFVPYSLGDRFSNSVQVRALGAGTGNCPEGYTLWYLQTLDCEEYFEVFTLATNKLLELSHSEDTKPLMYVDVLIDQNDLADYDVAVEIAKQLYETITGSTDTFFQRDTSFDDDDE</sequence>
<protein>
    <recommendedName>
        <fullName evidence="2">Rab proteins geranylgeranyltransferase</fullName>
    </recommendedName>
</protein>
<reference evidence="3 4" key="1">
    <citation type="journal article" date="2011" name="Science">
        <title>Comparative functional genomics of the fission yeasts.</title>
        <authorList>
            <person name="Rhind N."/>
            <person name="Chen Z."/>
            <person name="Yassour M."/>
            <person name="Thompson D.A."/>
            <person name="Haas B.J."/>
            <person name="Habib N."/>
            <person name="Wapinski I."/>
            <person name="Roy S."/>
            <person name="Lin M.F."/>
            <person name="Heiman D.I."/>
            <person name="Young S.K."/>
            <person name="Furuya K."/>
            <person name="Guo Y."/>
            <person name="Pidoux A."/>
            <person name="Chen H.M."/>
            <person name="Robbertse B."/>
            <person name="Goldberg J.M."/>
            <person name="Aoki K."/>
            <person name="Bayne E.H."/>
            <person name="Berlin A.M."/>
            <person name="Desjardins C.A."/>
            <person name="Dobbs E."/>
            <person name="Dukaj L."/>
            <person name="Fan L."/>
            <person name="FitzGerald M.G."/>
            <person name="French C."/>
            <person name="Gujja S."/>
            <person name="Hansen K."/>
            <person name="Keifenheim D."/>
            <person name="Levin J.Z."/>
            <person name="Mosher R.A."/>
            <person name="Mueller C.A."/>
            <person name="Pfiffner J."/>
            <person name="Priest M."/>
            <person name="Russ C."/>
            <person name="Smialowska A."/>
            <person name="Swoboda P."/>
            <person name="Sykes S.M."/>
            <person name="Vaughn M."/>
            <person name="Vengrova S."/>
            <person name="Yoder R."/>
            <person name="Zeng Q."/>
            <person name="Allshire R."/>
            <person name="Baulcombe D."/>
            <person name="Birren B.W."/>
            <person name="Brown W."/>
            <person name="Ekwall K."/>
            <person name="Kellis M."/>
            <person name="Leatherwood J."/>
            <person name="Levin H."/>
            <person name="Margalit H."/>
            <person name="Martienssen R."/>
            <person name="Nieduszynski C.A."/>
            <person name="Spatafora J.W."/>
            <person name="Friedman N."/>
            <person name="Dalgaard J.Z."/>
            <person name="Baumann P."/>
            <person name="Niki H."/>
            <person name="Regev A."/>
            <person name="Nusbaum C."/>
        </authorList>
    </citation>
    <scope>NUCLEOTIDE SEQUENCE [LARGE SCALE GENOMIC DNA]</scope>
    <source>
        <strain evidence="4">OY26 / ATCC MYA-4695 / CBS 11777 / NBRC 106824 / NRRL Y48691</strain>
    </source>
</reference>